<dbReference type="AlphaFoldDB" id="A0AAD9QUX3"/>
<dbReference type="Proteomes" id="UP001249851">
    <property type="component" value="Unassembled WGS sequence"/>
</dbReference>
<comment type="caution">
    <text evidence="1">The sequence shown here is derived from an EMBL/GenBank/DDBJ whole genome shotgun (WGS) entry which is preliminary data.</text>
</comment>
<accession>A0AAD9QUX3</accession>
<reference evidence="1" key="1">
    <citation type="journal article" date="2023" name="G3 (Bethesda)">
        <title>Whole genome assembly and annotation of the endangered Caribbean coral Acropora cervicornis.</title>
        <authorList>
            <person name="Selwyn J.D."/>
            <person name="Vollmer S.V."/>
        </authorList>
    </citation>
    <scope>NUCLEOTIDE SEQUENCE</scope>
    <source>
        <strain evidence="1">K2</strain>
    </source>
</reference>
<name>A0AAD9QUX3_ACRCE</name>
<proteinExistence type="predicted"/>
<protein>
    <submittedName>
        <fullName evidence="1">Uncharacterized protein</fullName>
    </submittedName>
</protein>
<gene>
    <name evidence="1" type="ORF">P5673_007711</name>
</gene>
<sequence>MSIKLFFAIGTISKWKALTVSLPVDATPNLFLSCVLINNEYLRKRRESFHNFTILRNYPFLRLFNGFAYDPFIF</sequence>
<evidence type="ECO:0000313" key="2">
    <source>
        <dbReference type="Proteomes" id="UP001249851"/>
    </source>
</evidence>
<reference evidence="1" key="2">
    <citation type="journal article" date="2023" name="Science">
        <title>Genomic signatures of disease resistance in endangered staghorn corals.</title>
        <authorList>
            <person name="Vollmer S.V."/>
            <person name="Selwyn J.D."/>
            <person name="Despard B.A."/>
            <person name="Roesel C.L."/>
        </authorList>
    </citation>
    <scope>NUCLEOTIDE SEQUENCE</scope>
    <source>
        <strain evidence="1">K2</strain>
    </source>
</reference>
<keyword evidence="2" id="KW-1185">Reference proteome</keyword>
<dbReference type="EMBL" id="JARQWQ010000013">
    <property type="protein sequence ID" value="KAK2567833.1"/>
    <property type="molecule type" value="Genomic_DNA"/>
</dbReference>
<evidence type="ECO:0000313" key="1">
    <source>
        <dbReference type="EMBL" id="KAK2567833.1"/>
    </source>
</evidence>
<organism evidence="1 2">
    <name type="scientific">Acropora cervicornis</name>
    <name type="common">Staghorn coral</name>
    <dbReference type="NCBI Taxonomy" id="6130"/>
    <lineage>
        <taxon>Eukaryota</taxon>
        <taxon>Metazoa</taxon>
        <taxon>Cnidaria</taxon>
        <taxon>Anthozoa</taxon>
        <taxon>Hexacorallia</taxon>
        <taxon>Scleractinia</taxon>
        <taxon>Astrocoeniina</taxon>
        <taxon>Acroporidae</taxon>
        <taxon>Acropora</taxon>
    </lineage>
</organism>